<reference evidence="1 2" key="1">
    <citation type="submission" date="2019-09" db="EMBL/GenBank/DDBJ databases">
        <title>Genomes of Cryomorphaceae.</title>
        <authorList>
            <person name="Bowman J.P."/>
        </authorList>
    </citation>
    <scope>NUCLEOTIDE SEQUENCE [LARGE SCALE GENOMIC DNA]</scope>
    <source>
        <strain evidence="1 2">KCTC 52047</strain>
    </source>
</reference>
<dbReference type="RefSeq" id="WP_151165962.1">
    <property type="nucleotide sequence ID" value="NZ_WACR01000001.1"/>
</dbReference>
<organism evidence="1 2">
    <name type="scientific">Salibacter halophilus</name>
    <dbReference type="NCBI Taxonomy" id="1803916"/>
    <lineage>
        <taxon>Bacteria</taxon>
        <taxon>Pseudomonadati</taxon>
        <taxon>Bacteroidota</taxon>
        <taxon>Flavobacteriia</taxon>
        <taxon>Flavobacteriales</taxon>
        <taxon>Salibacteraceae</taxon>
        <taxon>Salibacter</taxon>
    </lineage>
</organism>
<keyword evidence="2" id="KW-1185">Reference proteome</keyword>
<gene>
    <name evidence="1" type="ORF">F3059_00440</name>
</gene>
<evidence type="ECO:0000313" key="2">
    <source>
        <dbReference type="Proteomes" id="UP000435357"/>
    </source>
</evidence>
<name>A0A6N6M7U7_9FLAO</name>
<evidence type="ECO:0000313" key="1">
    <source>
        <dbReference type="EMBL" id="KAB1065974.1"/>
    </source>
</evidence>
<sequence>MKEIEINDKQRYLTENYPFGNNPPNLADKRECIHCGKVITVGDFKVFKDKYGDEYISCPNAPDCDGTIIDWITVKK</sequence>
<protein>
    <submittedName>
        <fullName evidence="1">Uncharacterized protein</fullName>
    </submittedName>
</protein>
<dbReference type="Proteomes" id="UP000435357">
    <property type="component" value="Unassembled WGS sequence"/>
</dbReference>
<dbReference type="OrthoDB" id="1123191at2"/>
<dbReference type="EMBL" id="WACR01000001">
    <property type="protein sequence ID" value="KAB1065974.1"/>
    <property type="molecule type" value="Genomic_DNA"/>
</dbReference>
<accession>A0A6N6M7U7</accession>
<dbReference type="AlphaFoldDB" id="A0A6N6M7U7"/>
<comment type="caution">
    <text evidence="1">The sequence shown here is derived from an EMBL/GenBank/DDBJ whole genome shotgun (WGS) entry which is preliminary data.</text>
</comment>
<proteinExistence type="predicted"/>